<dbReference type="Pfam" id="PF00534">
    <property type="entry name" value="Glycos_transf_1"/>
    <property type="match status" value="1"/>
</dbReference>
<dbReference type="InterPro" id="IPR005702">
    <property type="entry name" value="Wzc-like_C"/>
</dbReference>
<organism evidence="8">
    <name type="scientific">Candidatus Thiothrix putei</name>
    <dbReference type="NCBI Taxonomy" id="3080811"/>
    <lineage>
        <taxon>Bacteria</taxon>
        <taxon>Pseudomonadati</taxon>
        <taxon>Pseudomonadota</taxon>
        <taxon>Gammaproteobacteria</taxon>
        <taxon>Thiotrichales</taxon>
        <taxon>Thiotrichaceae</taxon>
        <taxon>Thiothrix</taxon>
    </lineage>
</organism>
<dbReference type="Proteomes" id="UP001301326">
    <property type="component" value="Chromosome"/>
</dbReference>
<evidence type="ECO:0000259" key="5">
    <source>
        <dbReference type="Pfam" id="PF00534"/>
    </source>
</evidence>
<dbReference type="GO" id="GO:0004715">
    <property type="term" value="F:non-membrane spanning protein tyrosine kinase activity"/>
    <property type="evidence" value="ECO:0007669"/>
    <property type="project" value="UniProtKB-EC"/>
</dbReference>
<dbReference type="InterPro" id="IPR032807">
    <property type="entry name" value="GNVR"/>
</dbReference>
<reference evidence="8" key="1">
    <citation type="journal article" date="2023" name="Int. J. Mol. Sci.">
        <title>Metagenomics Revealed a New Genus 'Candidatus Thiocaldithrix dubininis' gen. nov., sp. nov. and a New Species 'Candidatus Thiothrix putei' sp. nov. in the Family Thiotrichaceae, Some Members of Which Have Traits of Both Na+- and H+-Motive Energetics.</title>
        <authorList>
            <person name="Ravin N.V."/>
            <person name="Muntyan M.S."/>
            <person name="Smolyakov D.D."/>
            <person name="Rudenko T.S."/>
            <person name="Beletsky A.V."/>
            <person name="Mardanov A.V."/>
            <person name="Grabovich M.Y."/>
        </authorList>
    </citation>
    <scope>NUCLEOTIDE SEQUENCE</scope>
    <source>
        <strain evidence="8">GKL-02</strain>
    </source>
</reference>
<keyword evidence="4" id="KW-0472">Membrane</keyword>
<feature type="domain" description="Tyrosine-protein kinase G-rich" evidence="7">
    <location>
        <begin position="799"/>
        <end position="872"/>
    </location>
</feature>
<dbReference type="EMBL" id="CP124756">
    <property type="protein sequence ID" value="WGZ94300.1"/>
    <property type="molecule type" value="Genomic_DNA"/>
</dbReference>
<keyword evidence="2" id="KW-0067">ATP-binding</keyword>
<dbReference type="AlphaFoldDB" id="A0AA95HDK5"/>
<dbReference type="InterPro" id="IPR027417">
    <property type="entry name" value="P-loop_NTPase"/>
</dbReference>
<keyword evidence="8" id="KW-0808">Transferase</keyword>
<reference evidence="8" key="2">
    <citation type="submission" date="2023-04" db="EMBL/GenBank/DDBJ databases">
        <authorList>
            <person name="Beletskiy A.V."/>
            <person name="Mardanov A.V."/>
            <person name="Ravin N.V."/>
        </authorList>
    </citation>
    <scope>NUCLEOTIDE SEQUENCE</scope>
    <source>
        <strain evidence="8">GKL-02</strain>
    </source>
</reference>
<dbReference type="EC" id="2.7.10.2" evidence="8"/>
<feature type="coiled-coil region" evidence="3">
    <location>
        <begin position="759"/>
        <end position="817"/>
    </location>
</feature>
<feature type="domain" description="Glycosyltransferase subfamily 4-like N-terminal" evidence="6">
    <location>
        <begin position="14"/>
        <end position="173"/>
    </location>
</feature>
<dbReference type="InterPro" id="IPR001296">
    <property type="entry name" value="Glyco_trans_1"/>
</dbReference>
<gene>
    <name evidence="8" type="ORF">QJT81_21395</name>
</gene>
<feature type="coiled-coil region" evidence="3">
    <location>
        <begin position="608"/>
        <end position="642"/>
    </location>
</feature>
<feature type="domain" description="Glycosyl transferase family 1" evidence="5">
    <location>
        <begin position="188"/>
        <end position="336"/>
    </location>
</feature>
<dbReference type="Gene3D" id="3.40.50.2000">
    <property type="entry name" value="Glycogen Phosphorylase B"/>
    <property type="match status" value="2"/>
</dbReference>
<feature type="transmembrane region" description="Helical" evidence="4">
    <location>
        <begin position="435"/>
        <end position="455"/>
    </location>
</feature>
<evidence type="ECO:0000259" key="7">
    <source>
        <dbReference type="Pfam" id="PF13807"/>
    </source>
</evidence>
<dbReference type="CDD" id="cd05387">
    <property type="entry name" value="BY-kinase"/>
    <property type="match status" value="1"/>
</dbReference>
<dbReference type="Pfam" id="PF10609">
    <property type="entry name" value="ParA"/>
    <property type="match status" value="1"/>
</dbReference>
<dbReference type="PANTHER" id="PTHR32309">
    <property type="entry name" value="TYROSINE-PROTEIN KINASE"/>
    <property type="match status" value="1"/>
</dbReference>
<accession>A0AA95HDK5</accession>
<dbReference type="InterPro" id="IPR028098">
    <property type="entry name" value="Glyco_trans_4-like_N"/>
</dbReference>
<evidence type="ECO:0000313" key="8">
    <source>
        <dbReference type="EMBL" id="WGZ94300.1"/>
    </source>
</evidence>
<dbReference type="CDD" id="cd03801">
    <property type="entry name" value="GT4_PimA-like"/>
    <property type="match status" value="1"/>
</dbReference>
<dbReference type="GO" id="GO:0016757">
    <property type="term" value="F:glycosyltransferase activity"/>
    <property type="evidence" value="ECO:0007669"/>
    <property type="project" value="InterPro"/>
</dbReference>
<dbReference type="KEGG" id="tput:QJT81_21395"/>
<dbReference type="SUPFAM" id="SSF52540">
    <property type="entry name" value="P-loop containing nucleoside triphosphate hydrolases"/>
    <property type="match status" value="1"/>
</dbReference>
<feature type="transmembrane region" description="Helical" evidence="4">
    <location>
        <begin position="852"/>
        <end position="870"/>
    </location>
</feature>
<dbReference type="GO" id="GO:0005524">
    <property type="term" value="F:ATP binding"/>
    <property type="evidence" value="ECO:0007669"/>
    <property type="project" value="UniProtKB-KW"/>
</dbReference>
<dbReference type="Gene3D" id="3.40.50.300">
    <property type="entry name" value="P-loop containing nucleotide triphosphate hydrolases"/>
    <property type="match status" value="1"/>
</dbReference>
<dbReference type="SUPFAM" id="SSF53756">
    <property type="entry name" value="UDP-Glycosyltransferase/glycogen phosphorylase"/>
    <property type="match status" value="1"/>
</dbReference>
<dbReference type="InterPro" id="IPR033756">
    <property type="entry name" value="YlxH/NBP35"/>
</dbReference>
<dbReference type="InterPro" id="IPR050445">
    <property type="entry name" value="Bact_polysacc_biosynth/exp"/>
</dbReference>
<evidence type="ECO:0000256" key="1">
    <source>
        <dbReference type="ARBA" id="ARBA00022741"/>
    </source>
</evidence>
<dbReference type="GO" id="GO:0005886">
    <property type="term" value="C:plasma membrane"/>
    <property type="evidence" value="ECO:0007669"/>
    <property type="project" value="TreeGrafter"/>
</dbReference>
<evidence type="ECO:0000256" key="3">
    <source>
        <dbReference type="SAM" id="Coils"/>
    </source>
</evidence>
<evidence type="ECO:0000256" key="2">
    <source>
        <dbReference type="ARBA" id="ARBA00022840"/>
    </source>
</evidence>
<protein>
    <submittedName>
        <fullName evidence="8">Polysaccharide biosynthesis tyrosine autokinase</fullName>
        <ecNumber evidence="8">2.7.10.2</ecNumber>
    </submittedName>
</protein>
<sequence>MKIAFIAIKGIDRIGGVETYTLELGKRLVDAGHQVIVYTIKTPQYSRPFFHEGMWIIPLPTLKHVYFEKMLLVALASFHQFTIKHLDIVHYQAIGPSLFSFIPRLAGRRTIFQSHGHEWAHAWNGLARIVFLLSEKLSFWFAHDSIAVSRSLRHYYHKKYRRDVTYIPSGITPRQSIPCQTISRYGIETDGYILFVGRLSKEKRVHDLLLAYQRLKTPPLKLVIVGNARAGDAYGDELRALAGNDSRIVFTGAVYGDELIEWYSNAYVYVLPSETEGLPITLLEAMSLGRCCIASNIEANVEALSNKGILFPVGDVNALSTHLQQVITNPAQVKHIGSILHQHVLSNYTWTLITEQFIRFYQKVMQPVSGQTANLLTMQGKQTMSINYPINRAADVTETTNMASIMLPEESRGYYAPPQQQIPFRQYWGALRHNLGPILLSAIGGALLLLVLAALTNSTYTAKSSIKVDTRSPMLLNYDVDTARPPSYIDETVFYNTQFKMLRSRDLAKRVIDKLAIRDSLLAERPFKPAMYVLTDPFNDLVKFVRSLLPTDGESSNATEQVTAEEIFLKNLSIKPVKSSRIIDIQYTGQNAEQARNVVQTLTQTFVEQQYEDRREVAENGKRFLNEQIYSAREKLQAAEAALIRYASVKNIVDTNADEPLIAQKLEALNKAYMAAKENRIRTQSQFNNKGELSGILNAEDDPVVQEHKQELGKLQGSYLSNLELFKPNYPAMLSLQEQIRSRERLIAEATALIRKNTVNNLRASFDAAQDEEQKLAKEIKLLEKELLTFRSDNIGYANLKRDVDSLRSLYEGLLQRLKEVSVVETVQSDNVSIVDTAVAPSRKDGPSYSKYLLLGLLSGLLLSSLLILMREIMQPKVRISADLQEAGGKYQVLHALPYNKAVSEGSTAILRPKAAVLWLDALRYLRTSLVLANHGKFPQVLHITSPLPGEGKSTVAVNLATLLASSGHKVLLIDADLRKPTVHKHLNLDNSSGLTNYLSGNLNQSPLYRIKSTRMLFAICAGPAILDPVEALSSSRMQSLLDKARELFDYVIIDAPPVLGMADSLLLSNRADGTLLIVANNTSTKQEVRTSIECLEKSHGKLLGLVQNMVPLRHISKTSNYSDGRNMLIPA</sequence>
<proteinExistence type="predicted"/>
<name>A0AA95HDK5_9GAMM</name>
<evidence type="ECO:0000259" key="6">
    <source>
        <dbReference type="Pfam" id="PF13439"/>
    </source>
</evidence>
<dbReference type="PANTHER" id="PTHR32309:SF13">
    <property type="entry name" value="FERRIC ENTEROBACTIN TRANSPORT PROTEIN FEPE"/>
    <property type="match status" value="1"/>
</dbReference>
<keyword evidence="4" id="KW-0812">Transmembrane</keyword>
<dbReference type="NCBIfam" id="TIGR01007">
    <property type="entry name" value="eps_fam"/>
    <property type="match status" value="1"/>
</dbReference>
<keyword evidence="3" id="KW-0175">Coiled coil</keyword>
<keyword evidence="1" id="KW-0547">Nucleotide-binding</keyword>
<evidence type="ECO:0000256" key="4">
    <source>
        <dbReference type="SAM" id="Phobius"/>
    </source>
</evidence>
<dbReference type="Pfam" id="PF13807">
    <property type="entry name" value="GNVR"/>
    <property type="match status" value="1"/>
</dbReference>
<keyword evidence="4" id="KW-1133">Transmembrane helix</keyword>
<dbReference type="Pfam" id="PF13439">
    <property type="entry name" value="Glyco_transf_4"/>
    <property type="match status" value="1"/>
</dbReference>